<keyword evidence="2" id="KW-0378">Hydrolase</keyword>
<evidence type="ECO:0000313" key="5">
    <source>
        <dbReference type="EMBL" id="NMC63624.1"/>
    </source>
</evidence>
<proteinExistence type="predicted"/>
<accession>A0A7X9FTQ1</accession>
<dbReference type="SUPFAM" id="SSF48150">
    <property type="entry name" value="DNA-glycosylase"/>
    <property type="match status" value="1"/>
</dbReference>
<evidence type="ECO:0000256" key="4">
    <source>
        <dbReference type="ARBA" id="ARBA00023295"/>
    </source>
</evidence>
<dbReference type="Proteomes" id="UP000524246">
    <property type="component" value="Unassembled WGS sequence"/>
</dbReference>
<name>A0A7X9FTQ1_9DELT</name>
<dbReference type="InterPro" id="IPR011257">
    <property type="entry name" value="DNA_glycosylase"/>
</dbReference>
<sequence length="152" mass="17768">MEQRGLFVGGLTLKEVERILGDPGHYIRFHKEKAKRVLAFLDNAKEIKKILCKDLDPKQEREMLVSRVMGLGWKEASHALRNIGRRNLAILDRHILRNLQRLNVIREIPKALTEKKYKEVEEAFLHFADQVGESIDVLDLFFWSMETGLIFK</sequence>
<reference evidence="5 6" key="1">
    <citation type="journal article" date="2020" name="Biotechnol. Biofuels">
        <title>New insights from the biogas microbiome by comprehensive genome-resolved metagenomics of nearly 1600 species originating from multiple anaerobic digesters.</title>
        <authorList>
            <person name="Campanaro S."/>
            <person name="Treu L."/>
            <person name="Rodriguez-R L.M."/>
            <person name="Kovalovszki A."/>
            <person name="Ziels R.M."/>
            <person name="Maus I."/>
            <person name="Zhu X."/>
            <person name="Kougias P.G."/>
            <person name="Basile A."/>
            <person name="Luo G."/>
            <person name="Schluter A."/>
            <person name="Konstantinidis K.T."/>
            <person name="Angelidaki I."/>
        </authorList>
    </citation>
    <scope>NUCLEOTIDE SEQUENCE [LARGE SCALE GENOMIC DNA]</scope>
    <source>
        <strain evidence="5">AS27yjCOA_65</strain>
    </source>
</reference>
<keyword evidence="4" id="KW-0326">Glycosidase</keyword>
<dbReference type="GO" id="GO:0016799">
    <property type="term" value="F:hydrolase activity, hydrolyzing N-glycosyl compounds"/>
    <property type="evidence" value="ECO:0007669"/>
    <property type="project" value="InterPro"/>
</dbReference>
<dbReference type="EMBL" id="JAAZON010000487">
    <property type="protein sequence ID" value="NMC63624.1"/>
    <property type="molecule type" value="Genomic_DNA"/>
</dbReference>
<keyword evidence="1" id="KW-0227">DNA damage</keyword>
<evidence type="ECO:0000313" key="6">
    <source>
        <dbReference type="Proteomes" id="UP000524246"/>
    </source>
</evidence>
<keyword evidence="3" id="KW-0234">DNA repair</keyword>
<organism evidence="5 6">
    <name type="scientific">SAR324 cluster bacterium</name>
    <dbReference type="NCBI Taxonomy" id="2024889"/>
    <lineage>
        <taxon>Bacteria</taxon>
        <taxon>Deltaproteobacteria</taxon>
        <taxon>SAR324 cluster</taxon>
    </lineage>
</organism>
<protein>
    <submittedName>
        <fullName evidence="5">N-glycosylase</fullName>
    </submittedName>
</protein>
<dbReference type="InterPro" id="IPR012092">
    <property type="entry name" value="DNA_glyclase/AP_lyase_Ogg"/>
</dbReference>
<gene>
    <name evidence="5" type="ORF">GYA55_10730</name>
</gene>
<dbReference type="Pfam" id="PF22175">
    <property type="entry name" value="Ogg-HhH"/>
    <property type="match status" value="1"/>
</dbReference>
<evidence type="ECO:0000256" key="2">
    <source>
        <dbReference type="ARBA" id="ARBA00022801"/>
    </source>
</evidence>
<evidence type="ECO:0000256" key="1">
    <source>
        <dbReference type="ARBA" id="ARBA00022763"/>
    </source>
</evidence>
<dbReference type="InterPro" id="IPR023170">
    <property type="entry name" value="HhH_base_excis_C"/>
</dbReference>
<dbReference type="Gene3D" id="1.10.1670.10">
    <property type="entry name" value="Helix-hairpin-Helix base-excision DNA repair enzymes (C-terminal)"/>
    <property type="match status" value="1"/>
</dbReference>
<dbReference type="AlphaFoldDB" id="A0A7X9FTQ1"/>
<comment type="caution">
    <text evidence="5">The sequence shown here is derived from an EMBL/GenBank/DDBJ whole genome shotgun (WGS) entry which is preliminary data.</text>
</comment>
<dbReference type="GO" id="GO:0003906">
    <property type="term" value="F:DNA-(apurinic or apyrimidinic site) endonuclease activity"/>
    <property type="evidence" value="ECO:0007669"/>
    <property type="project" value="InterPro"/>
</dbReference>
<dbReference type="GO" id="GO:0006281">
    <property type="term" value="P:DNA repair"/>
    <property type="evidence" value="ECO:0007669"/>
    <property type="project" value="UniProtKB-KW"/>
</dbReference>
<evidence type="ECO:0000256" key="3">
    <source>
        <dbReference type="ARBA" id="ARBA00023204"/>
    </source>
</evidence>